<dbReference type="Pfam" id="PF04883">
    <property type="entry name" value="HK97-gp10_like"/>
    <property type="match status" value="1"/>
</dbReference>
<dbReference type="Proteomes" id="UP000500870">
    <property type="component" value="Chromosome 1"/>
</dbReference>
<dbReference type="NCBIfam" id="TIGR01725">
    <property type="entry name" value="phge_HK97_gp10"/>
    <property type="match status" value="1"/>
</dbReference>
<evidence type="ECO:0000313" key="1">
    <source>
        <dbReference type="EMBL" id="QIX22950.1"/>
    </source>
</evidence>
<dbReference type="RefSeq" id="WP_136882719.1">
    <property type="nucleotide sequence ID" value="NZ_CP050898.1"/>
</dbReference>
<evidence type="ECO:0000313" key="2">
    <source>
        <dbReference type="Proteomes" id="UP000500870"/>
    </source>
</evidence>
<reference evidence="1 2" key="1">
    <citation type="submission" date="2020-04" db="EMBL/GenBank/DDBJ databases">
        <title>FDA dAtabase for Regulatory Grade micrObial Sequences (FDA-ARGOS): Supporting development and validation of Infectious Disease Dx tests.</title>
        <authorList>
            <person name="Sciortino C."/>
            <person name="Tallon L."/>
            <person name="Sadzewicz L."/>
            <person name="Vavikolanu K."/>
            <person name="Mehta A."/>
            <person name="Aluvathingal J."/>
            <person name="Nadendla S."/>
            <person name="Nandy P."/>
            <person name="Geyer C."/>
            <person name="Yan Y."/>
            <person name="Sichtig H."/>
        </authorList>
    </citation>
    <scope>NUCLEOTIDE SEQUENCE [LARGE SCALE GENOMIC DNA]</scope>
    <source>
        <strain evidence="1 2">FDAARGOS_633</strain>
    </source>
</reference>
<dbReference type="InterPro" id="IPR010064">
    <property type="entry name" value="HK97-gp10_tail"/>
</dbReference>
<dbReference type="EMBL" id="CP050898">
    <property type="protein sequence ID" value="QIX22950.1"/>
    <property type="molecule type" value="Genomic_DNA"/>
</dbReference>
<organism evidence="1 2">
    <name type="scientific">Agrobacterium pusense</name>
    <dbReference type="NCBI Taxonomy" id="648995"/>
    <lineage>
        <taxon>Bacteria</taxon>
        <taxon>Pseudomonadati</taxon>
        <taxon>Pseudomonadota</taxon>
        <taxon>Alphaproteobacteria</taxon>
        <taxon>Hyphomicrobiales</taxon>
        <taxon>Rhizobiaceae</taxon>
        <taxon>Rhizobium/Agrobacterium group</taxon>
        <taxon>Agrobacterium</taxon>
    </lineage>
</organism>
<protein>
    <submittedName>
        <fullName evidence="1">HK97 gp10 family phage protein</fullName>
    </submittedName>
</protein>
<gene>
    <name evidence="1" type="ORF">FOB41_06315</name>
</gene>
<sequence length="164" mass="17414">MIKAKVLGREALTKKLNQVAPLANKYAAEAKLQIANEAAERISDRAPISNSATAGDYAASIQGGKISDRPSAKALVGASASKDPDATGVFAAWIWHFLEFGTRPHNVAKGGGTVLGKKQTDGAKLHPGTRAQPHVFPTWRSMKAKAKKKISDAVSRGVREAMKK</sequence>
<proteinExistence type="predicted"/>
<dbReference type="AlphaFoldDB" id="A0A6H0ZT43"/>
<name>A0A6H0ZT43_9HYPH</name>
<accession>A0A6H0ZT43</accession>